<keyword evidence="4" id="KW-1185">Reference proteome</keyword>
<feature type="compositionally biased region" description="Low complexity" evidence="1">
    <location>
        <begin position="84"/>
        <end position="103"/>
    </location>
</feature>
<gene>
    <name evidence="3" type="ORF">LY79DRAFT_701836</name>
</gene>
<comment type="caution">
    <text evidence="3">The sequence shown here is derived from an EMBL/GenBank/DDBJ whole genome shotgun (WGS) entry which is preliminary data.</text>
</comment>
<dbReference type="EMBL" id="JAHLJV010000014">
    <property type="protein sequence ID" value="KAK1595895.1"/>
    <property type="molecule type" value="Genomic_DNA"/>
</dbReference>
<sequence>MPKPSTFGRTTKTVGRMPVISEDGSTTAVTRPSPTALAPPPPFRSTAPRSYGRSPTGRPIYPHPSYPPPAYSRSPCRDSIRNALGTRSSLSTRSTNSLRSVSSIDSNGSILNSGMSTPKSSYNENAGLLPSTTRAGQDALGEKRRGSKWVARRRSWYRLIILAVIVIGLTVGLSVGLTLWNRQSQPVVTAGASNDTNLFPAGSFAFNTALLDAETGCTSDSSTWRCFPDRTYSQSPNASVATFFWTISRPNSYTYQISSSPSSNPYSPQFSGETMTLVGGDSLDERLVFNFSLPKTVALTDALAQGGHAAMCAFPDTAFRATLWTRRNATTALAQSGGTTATADSADGNARWRVWPGQIEIEQVKTGGPDCKDPAGKAEKRRRRRACDRR</sequence>
<organism evidence="3 4">
    <name type="scientific">Colletotrichum navitas</name>
    <dbReference type="NCBI Taxonomy" id="681940"/>
    <lineage>
        <taxon>Eukaryota</taxon>
        <taxon>Fungi</taxon>
        <taxon>Dikarya</taxon>
        <taxon>Ascomycota</taxon>
        <taxon>Pezizomycotina</taxon>
        <taxon>Sordariomycetes</taxon>
        <taxon>Hypocreomycetidae</taxon>
        <taxon>Glomerellales</taxon>
        <taxon>Glomerellaceae</taxon>
        <taxon>Colletotrichum</taxon>
        <taxon>Colletotrichum graminicola species complex</taxon>
    </lineage>
</organism>
<feature type="compositionally biased region" description="Pro residues" evidence="1">
    <location>
        <begin position="61"/>
        <end position="70"/>
    </location>
</feature>
<evidence type="ECO:0000256" key="1">
    <source>
        <dbReference type="SAM" id="MobiDB-lite"/>
    </source>
</evidence>
<dbReference type="Proteomes" id="UP001230504">
    <property type="component" value="Unassembled WGS sequence"/>
</dbReference>
<keyword evidence="2" id="KW-1133">Transmembrane helix</keyword>
<proteinExistence type="predicted"/>
<accession>A0AAD8V8X8</accession>
<reference evidence="3" key="1">
    <citation type="submission" date="2021-06" db="EMBL/GenBank/DDBJ databases">
        <title>Comparative genomics, transcriptomics and evolutionary studies reveal genomic signatures of adaptation to plant cell wall in hemibiotrophic fungi.</title>
        <authorList>
            <consortium name="DOE Joint Genome Institute"/>
            <person name="Baroncelli R."/>
            <person name="Diaz J.F."/>
            <person name="Benocci T."/>
            <person name="Peng M."/>
            <person name="Battaglia E."/>
            <person name="Haridas S."/>
            <person name="Andreopoulos W."/>
            <person name="Labutti K."/>
            <person name="Pangilinan J."/>
            <person name="Floch G.L."/>
            <person name="Makela M.R."/>
            <person name="Henrissat B."/>
            <person name="Grigoriev I.V."/>
            <person name="Crouch J.A."/>
            <person name="De Vries R.P."/>
            <person name="Sukno S.A."/>
            <person name="Thon M.R."/>
        </authorList>
    </citation>
    <scope>NUCLEOTIDE SEQUENCE</scope>
    <source>
        <strain evidence="3">CBS 125086</strain>
    </source>
</reference>
<evidence type="ECO:0000313" key="3">
    <source>
        <dbReference type="EMBL" id="KAK1595895.1"/>
    </source>
</evidence>
<feature type="transmembrane region" description="Helical" evidence="2">
    <location>
        <begin position="156"/>
        <end position="180"/>
    </location>
</feature>
<protein>
    <submittedName>
        <fullName evidence="3">Tat pathway signal sequence</fullName>
    </submittedName>
</protein>
<feature type="region of interest" description="Disordered" evidence="1">
    <location>
        <begin position="363"/>
        <end position="390"/>
    </location>
</feature>
<name>A0AAD8V8X8_9PEZI</name>
<keyword evidence="2" id="KW-0472">Membrane</keyword>
<evidence type="ECO:0000313" key="4">
    <source>
        <dbReference type="Proteomes" id="UP001230504"/>
    </source>
</evidence>
<dbReference type="AlphaFoldDB" id="A0AAD8V8X8"/>
<dbReference type="RefSeq" id="XP_060416872.1">
    <property type="nucleotide sequence ID" value="XM_060564931.1"/>
</dbReference>
<dbReference type="GeneID" id="85449171"/>
<feature type="region of interest" description="Disordered" evidence="1">
    <location>
        <begin position="1"/>
        <end position="140"/>
    </location>
</feature>
<evidence type="ECO:0000256" key="2">
    <source>
        <dbReference type="SAM" id="Phobius"/>
    </source>
</evidence>
<feature type="compositionally biased region" description="Basic residues" evidence="1">
    <location>
        <begin position="379"/>
        <end position="390"/>
    </location>
</feature>
<feature type="compositionally biased region" description="Polar residues" evidence="1">
    <location>
        <begin position="104"/>
        <end position="135"/>
    </location>
</feature>
<keyword evidence="2" id="KW-0812">Transmembrane</keyword>